<dbReference type="EMBL" id="BPLR01020177">
    <property type="protein sequence ID" value="GIX75539.1"/>
    <property type="molecule type" value="Genomic_DNA"/>
</dbReference>
<evidence type="ECO:0000313" key="3">
    <source>
        <dbReference type="Proteomes" id="UP001054945"/>
    </source>
</evidence>
<accession>A0AAV4MX54</accession>
<reference evidence="2 3" key="1">
    <citation type="submission" date="2021-06" db="EMBL/GenBank/DDBJ databases">
        <title>Caerostris extrusa draft genome.</title>
        <authorList>
            <person name="Kono N."/>
            <person name="Arakawa K."/>
        </authorList>
    </citation>
    <scope>NUCLEOTIDE SEQUENCE [LARGE SCALE GENOMIC DNA]</scope>
</reference>
<proteinExistence type="predicted"/>
<dbReference type="Proteomes" id="UP001054945">
    <property type="component" value="Unassembled WGS sequence"/>
</dbReference>
<evidence type="ECO:0000313" key="2">
    <source>
        <dbReference type="EMBL" id="GIX75539.1"/>
    </source>
</evidence>
<organism evidence="2 3">
    <name type="scientific">Caerostris extrusa</name>
    <name type="common">Bark spider</name>
    <name type="synonym">Caerostris bankana</name>
    <dbReference type="NCBI Taxonomy" id="172846"/>
    <lineage>
        <taxon>Eukaryota</taxon>
        <taxon>Metazoa</taxon>
        <taxon>Ecdysozoa</taxon>
        <taxon>Arthropoda</taxon>
        <taxon>Chelicerata</taxon>
        <taxon>Arachnida</taxon>
        <taxon>Araneae</taxon>
        <taxon>Araneomorphae</taxon>
        <taxon>Entelegynae</taxon>
        <taxon>Araneoidea</taxon>
        <taxon>Araneidae</taxon>
        <taxon>Caerostris</taxon>
    </lineage>
</organism>
<evidence type="ECO:0000256" key="1">
    <source>
        <dbReference type="SAM" id="MobiDB-lite"/>
    </source>
</evidence>
<keyword evidence="3" id="KW-1185">Reference proteome</keyword>
<comment type="caution">
    <text evidence="2">The sequence shown here is derived from an EMBL/GenBank/DDBJ whole genome shotgun (WGS) entry which is preliminary data.</text>
</comment>
<feature type="region of interest" description="Disordered" evidence="1">
    <location>
        <begin position="67"/>
        <end position="119"/>
    </location>
</feature>
<dbReference type="AlphaFoldDB" id="A0AAV4MX54"/>
<sequence>MSEYHKNCASPAPCLEVTSSHKWPEGGVRKILQSLLATCLSVPVLRAQELRADDENAVRLRLQPSIRSEAVQPELSEDAQRKGLEGGAGCLRGVPQVQRGQSARPPHHPALRQTQVGGY</sequence>
<protein>
    <submittedName>
        <fullName evidence="2">Uncharacterized protein</fullName>
    </submittedName>
</protein>
<name>A0AAV4MX54_CAEEX</name>
<gene>
    <name evidence="2" type="ORF">CEXT_190001</name>
</gene>